<keyword evidence="5" id="KW-0732">Signal</keyword>
<dbReference type="GO" id="GO:0005634">
    <property type="term" value="C:nucleus"/>
    <property type="evidence" value="ECO:0007669"/>
    <property type="project" value="TreeGrafter"/>
</dbReference>
<proteinExistence type="predicted"/>
<keyword evidence="1 4" id="KW-0489">Methyltransferase</keyword>
<evidence type="ECO:0000256" key="1">
    <source>
        <dbReference type="ARBA" id="ARBA00022603"/>
    </source>
</evidence>
<dbReference type="PANTHER" id="PTHR11006">
    <property type="entry name" value="PROTEIN ARGININE N-METHYLTRANSFERASE"/>
    <property type="match status" value="1"/>
</dbReference>
<dbReference type="Gene3D" id="2.70.160.11">
    <property type="entry name" value="Hnrnp arginine n-methyltransferase1"/>
    <property type="match status" value="1"/>
</dbReference>
<dbReference type="InterPro" id="IPR055135">
    <property type="entry name" value="PRMT_dom"/>
</dbReference>
<dbReference type="GO" id="GO:0042054">
    <property type="term" value="F:histone methyltransferase activity"/>
    <property type="evidence" value="ECO:0007669"/>
    <property type="project" value="TreeGrafter"/>
</dbReference>
<feature type="signal peptide" evidence="5">
    <location>
        <begin position="1"/>
        <end position="17"/>
    </location>
</feature>
<dbReference type="SUPFAM" id="SSF53335">
    <property type="entry name" value="S-adenosyl-L-methionine-dependent methyltransferases"/>
    <property type="match status" value="1"/>
</dbReference>
<dbReference type="GO" id="GO:0016274">
    <property type="term" value="F:protein-arginine N-methyltransferase activity"/>
    <property type="evidence" value="ECO:0007669"/>
    <property type="project" value="InterPro"/>
</dbReference>
<evidence type="ECO:0000313" key="8">
    <source>
        <dbReference type="Proteomes" id="UP000315295"/>
    </source>
</evidence>
<sequence>MMLKVYNFILILIGLHGNDNNKEGLRSKSPGDGTNHGTRVVEVVQDMVEELDKSILIEPHSVDVLLSEWMGYCLLYEAMLSLVLYARDRWLKPEGAMLPNTATIDLEKELPVFHFWENVYGFNMSSVGKELVEVTNAAVLQPDEVDFTASVELEPNFSGAASSLTDVESETTWCFGVVLWFETGFTSRFCKEMPAVLSTSPYTPKTHWQQTILTFKEPIAVTSGKSNVDGSAAVGTEACPAARILLRMSIARASHHRDIDISLETAGVDPHGQKRNWHVQNFNLG</sequence>
<gene>
    <name evidence="7" type="ORF">C1H46_030458</name>
</gene>
<dbReference type="STRING" id="106549.A0A540LC03"/>
<feature type="domain" description="Protein arginine N-methyltransferase" evidence="6">
    <location>
        <begin position="113"/>
        <end position="226"/>
    </location>
</feature>
<evidence type="ECO:0000256" key="4">
    <source>
        <dbReference type="PROSITE-ProRule" id="PRU01015"/>
    </source>
</evidence>
<comment type="caution">
    <text evidence="7">The sequence shown here is derived from an EMBL/GenBank/DDBJ whole genome shotgun (WGS) entry which is preliminary data.</text>
</comment>
<keyword evidence="2 4" id="KW-0808">Transferase</keyword>
<feature type="chain" id="PRO_5022174949" description="Protein arginine N-methyltransferase domain-containing protein" evidence="5">
    <location>
        <begin position="18"/>
        <end position="285"/>
    </location>
</feature>
<evidence type="ECO:0000256" key="5">
    <source>
        <dbReference type="SAM" id="SignalP"/>
    </source>
</evidence>
<evidence type="ECO:0000256" key="3">
    <source>
        <dbReference type="ARBA" id="ARBA00022691"/>
    </source>
</evidence>
<accession>A0A540LC03</accession>
<dbReference type="Proteomes" id="UP000315295">
    <property type="component" value="Unassembled WGS sequence"/>
</dbReference>
<keyword evidence="3 4" id="KW-0949">S-adenosyl-L-methionine</keyword>
<dbReference type="Pfam" id="PF22528">
    <property type="entry name" value="PRMT_C"/>
    <property type="match status" value="1"/>
</dbReference>
<dbReference type="EMBL" id="VIEB01000656">
    <property type="protein sequence ID" value="TQD84008.1"/>
    <property type="molecule type" value="Genomic_DNA"/>
</dbReference>
<evidence type="ECO:0000259" key="6">
    <source>
        <dbReference type="Pfam" id="PF22528"/>
    </source>
</evidence>
<dbReference type="InterPro" id="IPR025799">
    <property type="entry name" value="Arg_MeTrfase"/>
</dbReference>
<dbReference type="PROSITE" id="PS51678">
    <property type="entry name" value="SAM_MT_PRMT"/>
    <property type="match status" value="1"/>
</dbReference>
<dbReference type="Gene3D" id="3.40.50.150">
    <property type="entry name" value="Vaccinia Virus protein VP39"/>
    <property type="match status" value="1"/>
</dbReference>
<organism evidence="7 8">
    <name type="scientific">Malus baccata</name>
    <name type="common">Siberian crab apple</name>
    <name type="synonym">Pyrus baccata</name>
    <dbReference type="NCBI Taxonomy" id="106549"/>
    <lineage>
        <taxon>Eukaryota</taxon>
        <taxon>Viridiplantae</taxon>
        <taxon>Streptophyta</taxon>
        <taxon>Embryophyta</taxon>
        <taxon>Tracheophyta</taxon>
        <taxon>Spermatophyta</taxon>
        <taxon>Magnoliopsida</taxon>
        <taxon>eudicotyledons</taxon>
        <taxon>Gunneridae</taxon>
        <taxon>Pentapetalae</taxon>
        <taxon>rosids</taxon>
        <taxon>fabids</taxon>
        <taxon>Rosales</taxon>
        <taxon>Rosaceae</taxon>
        <taxon>Amygdaloideae</taxon>
        <taxon>Maleae</taxon>
        <taxon>Malus</taxon>
    </lineage>
</organism>
<dbReference type="AlphaFoldDB" id="A0A540LC03"/>
<dbReference type="GO" id="GO:0032259">
    <property type="term" value="P:methylation"/>
    <property type="evidence" value="ECO:0007669"/>
    <property type="project" value="UniProtKB-KW"/>
</dbReference>
<dbReference type="PANTHER" id="PTHR11006:SF89">
    <property type="entry name" value="PROTEIN ARGININE N-METHYLTRANSFERASE 3-RELATED"/>
    <property type="match status" value="1"/>
</dbReference>
<dbReference type="InterPro" id="IPR029063">
    <property type="entry name" value="SAM-dependent_MTases_sf"/>
</dbReference>
<keyword evidence="8" id="KW-1185">Reference proteome</keyword>
<protein>
    <recommendedName>
        <fullName evidence="6">Protein arginine N-methyltransferase domain-containing protein</fullName>
    </recommendedName>
</protein>
<name>A0A540LC03_MALBA</name>
<evidence type="ECO:0000313" key="7">
    <source>
        <dbReference type="EMBL" id="TQD84008.1"/>
    </source>
</evidence>
<reference evidence="7 8" key="1">
    <citation type="journal article" date="2019" name="G3 (Bethesda)">
        <title>Sequencing of a Wild Apple (Malus baccata) Genome Unravels the Differences Between Cultivated and Wild Apple Species Regarding Disease Resistance and Cold Tolerance.</title>
        <authorList>
            <person name="Chen X."/>
        </authorList>
    </citation>
    <scope>NUCLEOTIDE SEQUENCE [LARGE SCALE GENOMIC DNA]</scope>
    <source>
        <strain evidence="8">cv. Shandingzi</strain>
        <tissue evidence="7">Leaves</tissue>
    </source>
</reference>
<evidence type="ECO:0000256" key="2">
    <source>
        <dbReference type="ARBA" id="ARBA00022679"/>
    </source>
</evidence>